<gene>
    <name evidence="1" type="ORF">PAN0_032d6253</name>
</gene>
<proteinExistence type="predicted"/>
<keyword evidence="2" id="KW-1185">Reference proteome</keyword>
<evidence type="ECO:0000313" key="1">
    <source>
        <dbReference type="EMBL" id="GAK68023.1"/>
    </source>
</evidence>
<evidence type="ECO:0000313" key="2">
    <source>
        <dbReference type="Proteomes" id="UP000053758"/>
    </source>
</evidence>
<dbReference type="Proteomes" id="UP000053758">
    <property type="component" value="Unassembled WGS sequence"/>
</dbReference>
<dbReference type="AlphaFoldDB" id="A0A081CMX7"/>
<name>A0A081CMX7_PSEA2</name>
<protein>
    <submittedName>
        <fullName evidence="1">Uncharacterized protein</fullName>
    </submittedName>
</protein>
<dbReference type="HOGENOM" id="CLU_2209695_0_0_1"/>
<dbReference type="GeneID" id="26307070"/>
<dbReference type="EMBL" id="DF830099">
    <property type="protein sequence ID" value="GAK68023.1"/>
    <property type="molecule type" value="Genomic_DNA"/>
</dbReference>
<sequence>MCPSRARSTGLPLPPAVSSIRTDRSIGSVLDDIMHRTGVRGAGTIANGLMDMGKGPCERCRLNDGLYERRVRGDCVLIDTVESSLLVDVGEASQLAFAAPIYYPDED</sequence>
<dbReference type="RefSeq" id="XP_014653786.1">
    <property type="nucleotide sequence ID" value="XM_014798300.1"/>
</dbReference>
<accession>A0A081CMX7</accession>
<organism evidence="1 2">
    <name type="scientific">Pseudozyma antarctica</name>
    <name type="common">Yeast</name>
    <name type="synonym">Candida antarctica</name>
    <dbReference type="NCBI Taxonomy" id="84753"/>
    <lineage>
        <taxon>Eukaryota</taxon>
        <taxon>Fungi</taxon>
        <taxon>Dikarya</taxon>
        <taxon>Basidiomycota</taxon>
        <taxon>Ustilaginomycotina</taxon>
        <taxon>Ustilaginomycetes</taxon>
        <taxon>Ustilaginales</taxon>
        <taxon>Ustilaginaceae</taxon>
        <taxon>Moesziomyces</taxon>
    </lineage>
</organism>
<reference evidence="2" key="1">
    <citation type="journal article" date="2014" name="Genome Announc.">
        <title>Draft Genome Sequence of the Yeast Pseudozyma antarctica Type Strain JCM10317, a Producer of the Glycolipid Biosurfactants, Mannosylerythritol Lipids.</title>
        <authorList>
            <person name="Saika A."/>
            <person name="Koike H."/>
            <person name="Hori T."/>
            <person name="Fukuoka T."/>
            <person name="Sato S."/>
            <person name="Habe H."/>
            <person name="Kitamoto D."/>
            <person name="Morita T."/>
        </authorList>
    </citation>
    <scope>NUCLEOTIDE SEQUENCE [LARGE SCALE GENOMIC DNA]</scope>
    <source>
        <strain evidence="2">JCM 10317</strain>
    </source>
</reference>